<keyword evidence="1 3" id="KW-0328">Glycosyltransferase</keyword>
<dbReference type="InterPro" id="IPR011051">
    <property type="entry name" value="RmlC_Cupin_sf"/>
</dbReference>
<proteinExistence type="inferred from homology"/>
<comment type="catalytic activity">
    <reaction evidence="3">
        <text>a purine D-ribonucleoside + phosphate = a purine nucleobase + alpha-D-ribose 1-phosphate</text>
        <dbReference type="Rhea" id="RHEA:19805"/>
        <dbReference type="ChEBI" id="CHEBI:26386"/>
        <dbReference type="ChEBI" id="CHEBI:43474"/>
        <dbReference type="ChEBI" id="CHEBI:57720"/>
        <dbReference type="ChEBI" id="CHEBI:142355"/>
        <dbReference type="EC" id="2.4.2.1"/>
    </reaction>
</comment>
<dbReference type="RefSeq" id="WP_192374094.1">
    <property type="nucleotide sequence ID" value="NZ_CAJHIV010000001.1"/>
</dbReference>
<dbReference type="EC" id="2.4.2.1" evidence="3"/>
<evidence type="ECO:0000313" key="5">
    <source>
        <dbReference type="Proteomes" id="UP000652176"/>
    </source>
</evidence>
<dbReference type="EC" id="2.4.2.2" evidence="3"/>
<comment type="caution">
    <text evidence="4">The sequence shown here is derived from an EMBL/GenBank/DDBJ whole genome shotgun (WGS) entry which is preliminary data.</text>
</comment>
<evidence type="ECO:0000313" key="4">
    <source>
        <dbReference type="EMBL" id="MBD9355752.1"/>
    </source>
</evidence>
<evidence type="ECO:0000256" key="1">
    <source>
        <dbReference type="ARBA" id="ARBA00022676"/>
    </source>
</evidence>
<dbReference type="HAMAP" id="MF_01537">
    <property type="entry name" value="Nucleos_phosphorylase_PpnP"/>
    <property type="match status" value="1"/>
</dbReference>
<sequence>MSEFNNVTIVKQANVYFDGKVNSRTIRFADGSSKTLGFMQPGEYTFNTADPELMEILAGELEVLLPGSDAWQAVKGGESFNVPGNAKFSLKVSIASDYCCSFLK</sequence>
<comment type="similarity">
    <text evidence="3">Belongs to the nucleoside phosphorylase PpnP family.</text>
</comment>
<gene>
    <name evidence="3" type="primary">ppnP</name>
    <name evidence="4" type="ORF">IE877_07630</name>
</gene>
<keyword evidence="2 3" id="KW-0808">Transferase</keyword>
<comment type="catalytic activity">
    <reaction evidence="3">
        <text>inosine + phosphate = alpha-D-ribose 1-phosphate + hypoxanthine</text>
        <dbReference type="Rhea" id="RHEA:27646"/>
        <dbReference type="ChEBI" id="CHEBI:17368"/>
        <dbReference type="ChEBI" id="CHEBI:17596"/>
        <dbReference type="ChEBI" id="CHEBI:43474"/>
        <dbReference type="ChEBI" id="CHEBI:57720"/>
        <dbReference type="EC" id="2.4.2.1"/>
    </reaction>
</comment>
<evidence type="ECO:0000256" key="3">
    <source>
        <dbReference type="HAMAP-Rule" id="MF_01537"/>
    </source>
</evidence>
<dbReference type="CDD" id="cd20296">
    <property type="entry name" value="cupin_PpnP-like"/>
    <property type="match status" value="1"/>
</dbReference>
<comment type="catalytic activity">
    <reaction evidence="3">
        <text>cytidine + phosphate = cytosine + alpha-D-ribose 1-phosphate</text>
        <dbReference type="Rhea" id="RHEA:52540"/>
        <dbReference type="ChEBI" id="CHEBI:16040"/>
        <dbReference type="ChEBI" id="CHEBI:17562"/>
        <dbReference type="ChEBI" id="CHEBI:43474"/>
        <dbReference type="ChEBI" id="CHEBI:57720"/>
        <dbReference type="EC" id="2.4.2.2"/>
    </reaction>
</comment>
<comment type="catalytic activity">
    <reaction evidence="3">
        <text>thymidine + phosphate = 2-deoxy-alpha-D-ribose 1-phosphate + thymine</text>
        <dbReference type="Rhea" id="RHEA:16037"/>
        <dbReference type="ChEBI" id="CHEBI:17748"/>
        <dbReference type="ChEBI" id="CHEBI:17821"/>
        <dbReference type="ChEBI" id="CHEBI:43474"/>
        <dbReference type="ChEBI" id="CHEBI:57259"/>
        <dbReference type="EC" id="2.4.2.2"/>
    </reaction>
</comment>
<reference evidence="4 5" key="1">
    <citation type="submission" date="2020-09" db="EMBL/GenBank/DDBJ databases">
        <title>Methylomonas albis sp. nov. and Methylomonas fluvii sp. nov.: Two cold-adapted methanotrophs from the River Elbe and an amended description of Methylovulum psychrotolerans strain Eb1.</title>
        <authorList>
            <person name="Bussmann I.K."/>
            <person name="Klings K.-W."/>
            <person name="Warnstedt J."/>
            <person name="Hoppert M."/>
            <person name="Saborowski A."/>
            <person name="Horn F."/>
            <person name="Liebner S."/>
        </authorList>
    </citation>
    <scope>NUCLEOTIDE SEQUENCE [LARGE SCALE GENOMIC DNA]</scope>
    <source>
        <strain evidence="4 5">EbA</strain>
    </source>
</reference>
<dbReference type="SUPFAM" id="SSF51182">
    <property type="entry name" value="RmlC-like cupins"/>
    <property type="match status" value="1"/>
</dbReference>
<comment type="function">
    <text evidence="3">Catalyzes the phosphorolysis of diverse nucleosides, yielding D-ribose 1-phosphate and the respective free bases. Can use uridine, adenosine, guanosine, cytidine, thymidine, inosine and xanthosine as substrates. Also catalyzes the reverse reactions.</text>
</comment>
<dbReference type="EMBL" id="JACXSS010000001">
    <property type="protein sequence ID" value="MBD9355752.1"/>
    <property type="molecule type" value="Genomic_DNA"/>
</dbReference>
<dbReference type="Gene3D" id="2.60.120.10">
    <property type="entry name" value="Jelly Rolls"/>
    <property type="match status" value="1"/>
</dbReference>
<keyword evidence="5" id="KW-1185">Reference proteome</keyword>
<comment type="catalytic activity">
    <reaction evidence="3">
        <text>xanthosine + phosphate = alpha-D-ribose 1-phosphate + xanthine</text>
        <dbReference type="Rhea" id="RHEA:27638"/>
        <dbReference type="ChEBI" id="CHEBI:17712"/>
        <dbReference type="ChEBI" id="CHEBI:18107"/>
        <dbReference type="ChEBI" id="CHEBI:43474"/>
        <dbReference type="ChEBI" id="CHEBI:57720"/>
        <dbReference type="EC" id="2.4.2.1"/>
    </reaction>
</comment>
<protein>
    <recommendedName>
        <fullName evidence="3">Pyrimidine/purine nucleoside phosphorylase</fullName>
        <ecNumber evidence="3">2.4.2.1</ecNumber>
        <ecNumber evidence="3">2.4.2.2</ecNumber>
    </recommendedName>
    <alternativeName>
        <fullName evidence="3">Adenosine phosphorylase</fullName>
    </alternativeName>
    <alternativeName>
        <fullName evidence="3">Cytidine phosphorylase</fullName>
    </alternativeName>
    <alternativeName>
        <fullName evidence="3">Guanosine phosphorylase</fullName>
    </alternativeName>
    <alternativeName>
        <fullName evidence="3">Inosine phosphorylase</fullName>
    </alternativeName>
    <alternativeName>
        <fullName evidence="3">Thymidine phosphorylase</fullName>
    </alternativeName>
    <alternativeName>
        <fullName evidence="3">Uridine phosphorylase</fullName>
    </alternativeName>
    <alternativeName>
        <fullName evidence="3">Xanthosine phosphorylase</fullName>
    </alternativeName>
</protein>
<dbReference type="Proteomes" id="UP000652176">
    <property type="component" value="Unassembled WGS sequence"/>
</dbReference>
<organism evidence="4 5">
    <name type="scientific">Methylomonas albis</name>
    <dbReference type="NCBI Taxonomy" id="1854563"/>
    <lineage>
        <taxon>Bacteria</taxon>
        <taxon>Pseudomonadati</taxon>
        <taxon>Pseudomonadota</taxon>
        <taxon>Gammaproteobacteria</taxon>
        <taxon>Methylococcales</taxon>
        <taxon>Methylococcaceae</taxon>
        <taxon>Methylomonas</taxon>
    </lineage>
</organism>
<name>A0ABR9CXY3_9GAMM</name>
<dbReference type="PANTHER" id="PTHR36540">
    <property type="entry name" value="PYRIMIDINE/PURINE NUCLEOSIDE PHOSPHORYLASE"/>
    <property type="match status" value="1"/>
</dbReference>
<comment type="catalytic activity">
    <reaction evidence="3">
        <text>uridine + phosphate = alpha-D-ribose 1-phosphate + uracil</text>
        <dbReference type="Rhea" id="RHEA:24388"/>
        <dbReference type="ChEBI" id="CHEBI:16704"/>
        <dbReference type="ChEBI" id="CHEBI:17568"/>
        <dbReference type="ChEBI" id="CHEBI:43474"/>
        <dbReference type="ChEBI" id="CHEBI:57720"/>
        <dbReference type="EC" id="2.4.2.2"/>
    </reaction>
</comment>
<evidence type="ECO:0000256" key="2">
    <source>
        <dbReference type="ARBA" id="ARBA00022679"/>
    </source>
</evidence>
<dbReference type="InterPro" id="IPR014710">
    <property type="entry name" value="RmlC-like_jellyroll"/>
</dbReference>
<dbReference type="Pfam" id="PF06865">
    <property type="entry name" value="Ppnp"/>
    <property type="match status" value="1"/>
</dbReference>
<dbReference type="InterPro" id="IPR009664">
    <property type="entry name" value="Ppnp"/>
</dbReference>
<comment type="catalytic activity">
    <reaction evidence="3">
        <text>guanosine + phosphate = alpha-D-ribose 1-phosphate + guanine</text>
        <dbReference type="Rhea" id="RHEA:13233"/>
        <dbReference type="ChEBI" id="CHEBI:16235"/>
        <dbReference type="ChEBI" id="CHEBI:16750"/>
        <dbReference type="ChEBI" id="CHEBI:43474"/>
        <dbReference type="ChEBI" id="CHEBI:57720"/>
        <dbReference type="EC" id="2.4.2.1"/>
    </reaction>
</comment>
<dbReference type="PANTHER" id="PTHR36540:SF1">
    <property type="entry name" value="PYRIMIDINE_PURINE NUCLEOSIDE PHOSPHORYLASE"/>
    <property type="match status" value="1"/>
</dbReference>
<comment type="catalytic activity">
    <reaction evidence="3">
        <text>adenosine + phosphate = alpha-D-ribose 1-phosphate + adenine</text>
        <dbReference type="Rhea" id="RHEA:27642"/>
        <dbReference type="ChEBI" id="CHEBI:16335"/>
        <dbReference type="ChEBI" id="CHEBI:16708"/>
        <dbReference type="ChEBI" id="CHEBI:43474"/>
        <dbReference type="ChEBI" id="CHEBI:57720"/>
        <dbReference type="EC" id="2.4.2.1"/>
    </reaction>
</comment>
<accession>A0ABR9CXY3</accession>